<dbReference type="PANTHER" id="PTHR31314:SF171">
    <property type="entry name" value="HTH MYB-TYPE DOMAIN-CONTAINING PROTEIN"/>
    <property type="match status" value="1"/>
</dbReference>
<dbReference type="OMA" id="FAGGSME"/>
<gene>
    <name evidence="7" type="primary">LOC123129744</name>
</gene>
<feature type="region of interest" description="Disordered" evidence="5">
    <location>
        <begin position="198"/>
        <end position="250"/>
    </location>
</feature>
<dbReference type="PANTHER" id="PTHR31314">
    <property type="entry name" value="MYB FAMILY TRANSCRIPTION FACTOR PHL7-LIKE"/>
    <property type="match status" value="1"/>
</dbReference>
<evidence type="ECO:0000256" key="3">
    <source>
        <dbReference type="ARBA" id="ARBA00023163"/>
    </source>
</evidence>
<dbReference type="InterPro" id="IPR006447">
    <property type="entry name" value="Myb_dom_plants"/>
</dbReference>
<dbReference type="Pfam" id="PF00249">
    <property type="entry name" value="Myb_DNA-binding"/>
    <property type="match status" value="1"/>
</dbReference>
<dbReference type="Gramene" id="TraesSYM1A03G00100840.1">
    <property type="protein sequence ID" value="TraesSYM1A03G00100840.1"/>
    <property type="gene ID" value="TraesSYM1A03G00100840"/>
</dbReference>
<keyword evidence="3" id="KW-0804">Transcription</keyword>
<dbReference type="Gramene" id="TraesLAC1A03G00100260.1">
    <property type="protein sequence ID" value="TraesLAC1A03G00100260.1"/>
    <property type="gene ID" value="TraesLAC1A03G00100260"/>
</dbReference>
<name>A0A3B5XZQ2_WHEAT</name>
<dbReference type="InterPro" id="IPR017930">
    <property type="entry name" value="Myb_dom"/>
</dbReference>
<proteinExistence type="predicted"/>
<feature type="domain" description="HTH myb-type" evidence="6">
    <location>
        <begin position="19"/>
        <end position="79"/>
    </location>
</feature>
<evidence type="ECO:0000259" key="6">
    <source>
        <dbReference type="PROSITE" id="PS51294"/>
    </source>
</evidence>
<keyword evidence="4" id="KW-0539">Nucleus</keyword>
<keyword evidence="2" id="KW-0238">DNA-binding</keyword>
<dbReference type="Gene3D" id="1.10.10.60">
    <property type="entry name" value="Homeodomain-like"/>
    <property type="match status" value="1"/>
</dbReference>
<dbReference type="InterPro" id="IPR001005">
    <property type="entry name" value="SANT/Myb"/>
</dbReference>
<dbReference type="GO" id="GO:0003700">
    <property type="term" value="F:DNA-binding transcription factor activity"/>
    <property type="evidence" value="ECO:0007669"/>
    <property type="project" value="InterPro"/>
</dbReference>
<dbReference type="Gramene" id="TraesROB_scaffold_005544_01G000300.1">
    <property type="protein sequence ID" value="TraesROB_scaffold_005544_01G000300.1"/>
    <property type="gene ID" value="TraesROB_scaffold_005544_01G000300"/>
</dbReference>
<accession>A0A3B5XZQ2</accession>
<protein>
    <recommendedName>
        <fullName evidence="6">HTH myb-type domain-containing protein</fullName>
    </recommendedName>
</protein>
<dbReference type="InterPro" id="IPR046955">
    <property type="entry name" value="PHR1-like"/>
</dbReference>
<sequence length="353" mass="38400">MTMAAGRDQRVEGVRQYNRSKVPRLRWTPDLHRCFVHAIHTLGGQYRATPKRVLQLMGVAGLTISHVKSHLQMYRNMRGNDLDMMQGIQQMDQEHTFAGGSMEVWTDMQQVHHHGEYRDGPYCRCHSPKHTKGSLLHHPQLKRPSEMETAHEAGASPQENLARGQGICERDVTSGAYGLAAAGQAYYYNSHCMQTTTTTHEQGHHLPPRSRTWQRTPAAGGGGEQSARPGCTPAPRETERDLAAPRRGGGGDLAPYCEERGGELVHGHHGIAPASHRRPREAAAAERADGGLSLSLALELDSGRLGGRSVGQCRADVSEQGSFLTSSSASLSGSCSGRCRGGVSLDLSLSLYN</sequence>
<dbReference type="STRING" id="4565.A0A3B5XZQ2"/>
<dbReference type="EnsemblPlants" id="TraesCS1A02G202500.1">
    <property type="protein sequence ID" value="TraesCS1A02G202500.1"/>
    <property type="gene ID" value="TraesCS1A02G202500"/>
</dbReference>
<evidence type="ECO:0000313" key="8">
    <source>
        <dbReference type="Proteomes" id="UP000019116"/>
    </source>
</evidence>
<dbReference type="PROSITE" id="PS51294">
    <property type="entry name" value="HTH_MYB"/>
    <property type="match status" value="1"/>
</dbReference>
<dbReference type="GO" id="GO:0003677">
    <property type="term" value="F:DNA binding"/>
    <property type="evidence" value="ECO:0007669"/>
    <property type="project" value="UniProtKB-KW"/>
</dbReference>
<dbReference type="Gramene" id="TraesCS1A03G0540300.1">
    <property type="protein sequence ID" value="TraesCS1A03G0540300.1.CDS"/>
    <property type="gene ID" value="TraesCS1A03G0540300"/>
</dbReference>
<evidence type="ECO:0000256" key="5">
    <source>
        <dbReference type="SAM" id="MobiDB-lite"/>
    </source>
</evidence>
<evidence type="ECO:0000313" key="7">
    <source>
        <dbReference type="EnsemblPlants" id="TraesCS1A02G202500.1"/>
    </source>
</evidence>
<dbReference type="Proteomes" id="UP000019116">
    <property type="component" value="Chromosome 1A"/>
</dbReference>
<reference evidence="7" key="2">
    <citation type="submission" date="2018-10" db="UniProtKB">
        <authorList>
            <consortium name="EnsemblPlants"/>
        </authorList>
    </citation>
    <scope>IDENTIFICATION</scope>
</reference>
<organism evidence="7">
    <name type="scientific">Triticum aestivum</name>
    <name type="common">Wheat</name>
    <dbReference type="NCBI Taxonomy" id="4565"/>
    <lineage>
        <taxon>Eukaryota</taxon>
        <taxon>Viridiplantae</taxon>
        <taxon>Streptophyta</taxon>
        <taxon>Embryophyta</taxon>
        <taxon>Tracheophyta</taxon>
        <taxon>Spermatophyta</taxon>
        <taxon>Magnoliopsida</taxon>
        <taxon>Liliopsida</taxon>
        <taxon>Poales</taxon>
        <taxon>Poaceae</taxon>
        <taxon>BOP clade</taxon>
        <taxon>Pooideae</taxon>
        <taxon>Triticodae</taxon>
        <taxon>Triticeae</taxon>
        <taxon>Triticinae</taxon>
        <taxon>Triticum</taxon>
    </lineage>
</organism>
<feature type="region of interest" description="Disordered" evidence="5">
    <location>
        <begin position="142"/>
        <end position="162"/>
    </location>
</feature>
<dbReference type="NCBIfam" id="TIGR01557">
    <property type="entry name" value="myb_SHAQKYF"/>
    <property type="match status" value="1"/>
</dbReference>
<reference evidence="7" key="1">
    <citation type="submission" date="2018-08" db="EMBL/GenBank/DDBJ databases">
        <authorList>
            <person name="Rossello M."/>
        </authorList>
    </citation>
    <scope>NUCLEOTIDE SEQUENCE [LARGE SCALE GENOMIC DNA]</scope>
    <source>
        <strain evidence="7">cv. Chinese Spring</strain>
    </source>
</reference>
<dbReference type="OrthoDB" id="551907at2759"/>
<dbReference type="Gramene" id="TraesCLE_scaffold_103191_01G000100.1">
    <property type="protein sequence ID" value="TraesCLE_scaffold_103191_01G000100.1"/>
    <property type="gene ID" value="TraesCLE_scaffold_103191_01G000100"/>
</dbReference>
<dbReference type="SMR" id="A0A3B5XZQ2"/>
<evidence type="ECO:0000256" key="4">
    <source>
        <dbReference type="ARBA" id="ARBA00023242"/>
    </source>
</evidence>
<dbReference type="Gramene" id="TraesJUL1A03G00097190.1">
    <property type="protein sequence ID" value="TraesJUL1A03G00097190.1"/>
    <property type="gene ID" value="TraesJUL1A03G00097190"/>
</dbReference>
<evidence type="ECO:0000256" key="2">
    <source>
        <dbReference type="ARBA" id="ARBA00023125"/>
    </source>
</evidence>
<dbReference type="SUPFAM" id="SSF46689">
    <property type="entry name" value="Homeodomain-like"/>
    <property type="match status" value="1"/>
</dbReference>
<dbReference type="Gramene" id="TraesWEE_scaffold_035289_01G000300.1">
    <property type="protein sequence ID" value="TraesWEE_scaffold_035289_01G000300.1"/>
    <property type="gene ID" value="TraesWEE_scaffold_035289_01G000300"/>
</dbReference>
<dbReference type="RefSeq" id="XP_044405741.1">
    <property type="nucleotide sequence ID" value="XM_044549806.1"/>
</dbReference>
<dbReference type="AlphaFoldDB" id="A0A3B5XZQ2"/>
<evidence type="ECO:0000256" key="1">
    <source>
        <dbReference type="ARBA" id="ARBA00023015"/>
    </source>
</evidence>
<dbReference type="Gramene" id="TraesKAR1A01G0230450.1">
    <property type="protein sequence ID" value="cds.TraesKAR1A01G0230450.1"/>
    <property type="gene ID" value="TraesKAR1A01G0230450"/>
</dbReference>
<dbReference type="FunFam" id="1.10.10.60:FF:000002">
    <property type="entry name" value="Myb family transcription factor"/>
    <property type="match status" value="1"/>
</dbReference>
<dbReference type="InterPro" id="IPR009057">
    <property type="entry name" value="Homeodomain-like_sf"/>
</dbReference>
<dbReference type="Gramene" id="TraesCS1A02G202500.1">
    <property type="protein sequence ID" value="TraesCS1A02G202500.1"/>
    <property type="gene ID" value="TraesCS1A02G202500"/>
</dbReference>
<dbReference type="Gramene" id="TraesJAG1A03G00097740.1">
    <property type="protein sequence ID" value="TraesJAG1A03G00097740.1"/>
    <property type="gene ID" value="TraesJAG1A03G00097740"/>
</dbReference>
<keyword evidence="8" id="KW-1185">Reference proteome</keyword>
<keyword evidence="1" id="KW-0805">Transcription regulation</keyword>
<dbReference type="Gramene" id="TraesMAC1A03G00099270.1">
    <property type="protein sequence ID" value="TraesMAC1A03G00099270.1"/>
    <property type="gene ID" value="TraesMAC1A03G00099270"/>
</dbReference>
<dbReference type="GeneID" id="123129744"/>
<dbReference type="Gramene" id="TraesCAD_scaffold_007031_01G000300.1">
    <property type="protein sequence ID" value="TraesCAD_scaffold_007031_01G000300.1"/>
    <property type="gene ID" value="TraesCAD_scaffold_007031_01G000300"/>
</dbReference>
<dbReference type="Gramene" id="TraesSTA1A03G00098050.1">
    <property type="protein sequence ID" value="TraesSTA1A03G00098050.1"/>
    <property type="gene ID" value="TraesSTA1A03G00098050"/>
</dbReference>